<dbReference type="CDD" id="cd07185">
    <property type="entry name" value="OmpA_C-like"/>
    <property type="match status" value="1"/>
</dbReference>
<feature type="domain" description="OmpA-like" evidence="3">
    <location>
        <begin position="641"/>
        <end position="761"/>
    </location>
</feature>
<evidence type="ECO:0000259" key="3">
    <source>
        <dbReference type="PROSITE" id="PS51123"/>
    </source>
</evidence>
<dbReference type="PANTHER" id="PTHR30329">
    <property type="entry name" value="STATOR ELEMENT OF FLAGELLAR MOTOR COMPLEX"/>
    <property type="match status" value="1"/>
</dbReference>
<dbReference type="InterPro" id="IPR050330">
    <property type="entry name" value="Bact_OuterMem_StrucFunc"/>
</dbReference>
<dbReference type="GO" id="GO:0016020">
    <property type="term" value="C:membrane"/>
    <property type="evidence" value="ECO:0007669"/>
    <property type="project" value="UniProtKB-UniRule"/>
</dbReference>
<feature type="chain" id="PRO_5016639549" evidence="2">
    <location>
        <begin position="20"/>
        <end position="774"/>
    </location>
</feature>
<dbReference type="PANTHER" id="PTHR30329:SF21">
    <property type="entry name" value="LIPOPROTEIN YIAD-RELATED"/>
    <property type="match status" value="1"/>
</dbReference>
<evidence type="ECO:0000313" key="5">
    <source>
        <dbReference type="Proteomes" id="UP000255423"/>
    </source>
</evidence>
<dbReference type="EMBL" id="UHJL01000001">
    <property type="protein sequence ID" value="SUQ19677.1"/>
    <property type="molecule type" value="Genomic_DNA"/>
</dbReference>
<feature type="signal peptide" evidence="2">
    <location>
        <begin position="1"/>
        <end position="19"/>
    </location>
</feature>
<accession>A0A380RXG8</accession>
<dbReference type="InterPro" id="IPR036737">
    <property type="entry name" value="OmpA-like_sf"/>
</dbReference>
<dbReference type="AlphaFoldDB" id="A0A380RXG8"/>
<evidence type="ECO:0000256" key="1">
    <source>
        <dbReference type="PROSITE-ProRule" id="PRU00473"/>
    </source>
</evidence>
<evidence type="ECO:0000256" key="2">
    <source>
        <dbReference type="SAM" id="SignalP"/>
    </source>
</evidence>
<dbReference type="Gene3D" id="3.30.1330.60">
    <property type="entry name" value="OmpA-like domain"/>
    <property type="match status" value="1"/>
</dbReference>
<dbReference type="SUPFAM" id="SSF103088">
    <property type="entry name" value="OmpA-like"/>
    <property type="match status" value="1"/>
</dbReference>
<protein>
    <submittedName>
        <fullName evidence="4">OmpA family protein</fullName>
    </submittedName>
</protein>
<dbReference type="Proteomes" id="UP000255423">
    <property type="component" value="Unassembled WGS sequence"/>
</dbReference>
<reference evidence="4 5" key="1">
    <citation type="submission" date="2017-08" db="EMBL/GenBank/DDBJ databases">
        <authorList>
            <person name="de Groot N.N."/>
        </authorList>
    </citation>
    <scope>NUCLEOTIDE SEQUENCE [LARGE SCALE GENOMIC DNA]</scope>
    <source>
        <strain evidence="4 5">HM2</strain>
    </source>
</reference>
<proteinExistence type="predicted"/>
<keyword evidence="2" id="KW-0732">Signal</keyword>
<sequence length="774" mass="83792">MKRVAMGLALALAASSAFAGHANTINKTGFVGVNKTQSAQSLGHSKLVFTALGDYAFGNSMFKADPENGYHYAFANEYTNQKAEAANYSGISAYVGLAIGLLDYFDIGVTLPVFYDQFNGNAVCGEAEGCNPAALAGTKVGYIGNVTASLKARAPIPADVPIDFAAFFRYSFKTSKNSKQGVWIREPEYIAKEVGMAFPYGTAKSVMTVGAALTFDLSKIDVMPLLVHINGGYRMSMDKAYMSFPFASAALEFYVLDFLSFFGEFYMDIQTEDFTWNVAQYGLTEKLDMKQVTGGAVFHLPIGLDIQLGASVYVGNDNYVHFARVMENEENYLTGITATKTRVNPQLALFGGLTWSGFLAPQDRDGDGVADSDDRCPDDYGHRLNAGCPMGNPDSDEDGVCDAWVSEKAMLDEFRNVCEGIDQCPNEKGNSTNGCPTDDPDPDKDGVCDAWVSQKGALDQFKEICEGIDQCPAEAGTLVNNGCPEDNPDPDGDGLCSPWVTDKNKLDQYAGVCKGYDMCPGEAGAAGNKGCPWDDPDSDGDGICDEWVVQKKLGYYFEKAAEDESVAKEWFISKTCKGLDKCPLEHGVAANDGCPLPDPDLDKDGVCDAWVTERNMFNLFEGVCAGMDRCPAEAGDDGFGCPKKKVEKLEGISFKSGSATVNANAKRILKGIAQKLKEDEAYKDLKIVIQGHTDNRGKAKKNLKLSDRRAKAVMKQLTKFGVAKNRIKAVGLGSTCPVDDNSTADGREMNRRIEMHFVTPENDGMKCESNYVGD</sequence>
<keyword evidence="1" id="KW-0472">Membrane</keyword>
<organism evidence="4 5">
    <name type="scientific">Fibrobacter succinogenes</name>
    <name type="common">Bacteroides succinogenes</name>
    <dbReference type="NCBI Taxonomy" id="833"/>
    <lineage>
        <taxon>Bacteria</taxon>
        <taxon>Pseudomonadati</taxon>
        <taxon>Fibrobacterota</taxon>
        <taxon>Fibrobacteria</taxon>
        <taxon>Fibrobacterales</taxon>
        <taxon>Fibrobacteraceae</taxon>
        <taxon>Fibrobacter</taxon>
    </lineage>
</organism>
<dbReference type="InterPro" id="IPR006665">
    <property type="entry name" value="OmpA-like"/>
</dbReference>
<evidence type="ECO:0000313" key="4">
    <source>
        <dbReference type="EMBL" id="SUQ19677.1"/>
    </source>
</evidence>
<dbReference type="PROSITE" id="PS51123">
    <property type="entry name" value="OMPA_2"/>
    <property type="match status" value="1"/>
</dbReference>
<name>A0A380RXG8_FIBSU</name>
<dbReference type="RefSeq" id="WP_088659935.1">
    <property type="nucleotide sequence ID" value="NZ_UHJL01000001.1"/>
</dbReference>
<dbReference type="Pfam" id="PF00691">
    <property type="entry name" value="OmpA"/>
    <property type="match status" value="1"/>
</dbReference>
<gene>
    <name evidence="4" type="ORF">SAMN05661053_0917</name>
</gene>